<feature type="domain" description="Sodium/calcium exchanger membrane region" evidence="6">
    <location>
        <begin position="196"/>
        <end position="338"/>
    </location>
</feature>
<feature type="transmembrane region" description="Helical" evidence="5">
    <location>
        <begin position="230"/>
        <end position="249"/>
    </location>
</feature>
<evidence type="ECO:0000256" key="5">
    <source>
        <dbReference type="SAM" id="Phobius"/>
    </source>
</evidence>
<protein>
    <submittedName>
        <fullName evidence="7">Ca2+:H+ antiporter</fullName>
    </submittedName>
</protein>
<feature type="transmembrane region" description="Helical" evidence="5">
    <location>
        <begin position="197"/>
        <end position="218"/>
    </location>
</feature>
<feature type="transmembrane region" description="Helical" evidence="5">
    <location>
        <begin position="110"/>
        <end position="130"/>
    </location>
</feature>
<evidence type="ECO:0000256" key="2">
    <source>
        <dbReference type="ARBA" id="ARBA00022692"/>
    </source>
</evidence>
<keyword evidence="2 5" id="KW-0812">Transmembrane</keyword>
<feature type="domain" description="Sodium/calcium exchanger membrane region" evidence="6">
    <location>
        <begin position="8"/>
        <end position="163"/>
    </location>
</feature>
<evidence type="ECO:0000313" key="7">
    <source>
        <dbReference type="EMBL" id="PRY99414.1"/>
    </source>
</evidence>
<dbReference type="PANTHER" id="PTHR37958">
    <property type="entry name" value="SODIUM-POTASSIUM/PROTON ANTIPORTER CHAA"/>
    <property type="match status" value="1"/>
</dbReference>
<feature type="transmembrane region" description="Helical" evidence="5">
    <location>
        <begin position="320"/>
        <end position="339"/>
    </location>
</feature>
<evidence type="ECO:0000256" key="4">
    <source>
        <dbReference type="ARBA" id="ARBA00023136"/>
    </source>
</evidence>
<feature type="transmembrane region" description="Helical" evidence="5">
    <location>
        <begin position="261"/>
        <end position="286"/>
    </location>
</feature>
<comment type="caution">
    <text evidence="7">The sequence shown here is derived from an EMBL/GenBank/DDBJ whole genome shotgun (WGS) entry which is preliminary data.</text>
</comment>
<dbReference type="InterPro" id="IPR004837">
    <property type="entry name" value="NaCa_Exmemb"/>
</dbReference>
<dbReference type="Proteomes" id="UP000238308">
    <property type="component" value="Unassembled WGS sequence"/>
</dbReference>
<keyword evidence="4 5" id="KW-0472">Membrane</keyword>
<evidence type="ECO:0000259" key="6">
    <source>
        <dbReference type="Pfam" id="PF01699"/>
    </source>
</evidence>
<dbReference type="AlphaFoldDB" id="A0A2T0XKC9"/>
<keyword evidence="8" id="KW-1185">Reference proteome</keyword>
<evidence type="ECO:0000313" key="8">
    <source>
        <dbReference type="Proteomes" id="UP000238308"/>
    </source>
</evidence>
<feature type="transmembrane region" description="Helical" evidence="5">
    <location>
        <begin position="77"/>
        <end position="98"/>
    </location>
</feature>
<feature type="transmembrane region" description="Helical" evidence="5">
    <location>
        <begin position="292"/>
        <end position="313"/>
    </location>
</feature>
<name>A0A2T0XKC9_9BURK</name>
<organism evidence="7 8">
    <name type="scientific">Jezberella montanilacus</name>
    <dbReference type="NCBI Taxonomy" id="323426"/>
    <lineage>
        <taxon>Bacteria</taxon>
        <taxon>Pseudomonadati</taxon>
        <taxon>Pseudomonadota</taxon>
        <taxon>Betaproteobacteria</taxon>
        <taxon>Burkholderiales</taxon>
        <taxon>Alcaligenaceae</taxon>
        <taxon>Jezberella</taxon>
    </lineage>
</organism>
<dbReference type="GO" id="GO:0015386">
    <property type="term" value="F:potassium:proton antiporter activity"/>
    <property type="evidence" value="ECO:0007669"/>
    <property type="project" value="TreeGrafter"/>
</dbReference>
<dbReference type="GO" id="GO:0015385">
    <property type="term" value="F:sodium:proton antiporter activity"/>
    <property type="evidence" value="ECO:0007669"/>
    <property type="project" value="TreeGrafter"/>
</dbReference>
<reference evidence="7 8" key="1">
    <citation type="submission" date="2018-03" db="EMBL/GenBank/DDBJ databases">
        <title>Genomic Encyclopedia of Type Strains, Phase III (KMG-III): the genomes of soil and plant-associated and newly described type strains.</title>
        <authorList>
            <person name="Whitman W."/>
        </authorList>
    </citation>
    <scope>NUCLEOTIDE SEQUENCE [LARGE SCALE GENOMIC DNA]</scope>
    <source>
        <strain evidence="7 8">MWH-P2sevCIIIb</strain>
    </source>
</reference>
<proteinExistence type="predicted"/>
<dbReference type="InterPro" id="IPR052946">
    <property type="entry name" value="Alkaline_pH_Ca-Antiporter"/>
</dbReference>
<feature type="transmembrane region" description="Helical" evidence="5">
    <location>
        <begin position="6"/>
        <end position="24"/>
    </location>
</feature>
<dbReference type="EMBL" id="PVTV01000011">
    <property type="protein sequence ID" value="PRY99414.1"/>
    <property type="molecule type" value="Genomic_DNA"/>
</dbReference>
<gene>
    <name evidence="7" type="ORF">BCM14_0859</name>
</gene>
<dbReference type="GO" id="GO:0005886">
    <property type="term" value="C:plasma membrane"/>
    <property type="evidence" value="ECO:0007669"/>
    <property type="project" value="TreeGrafter"/>
</dbReference>
<feature type="transmembrane region" description="Helical" evidence="5">
    <location>
        <begin position="142"/>
        <end position="161"/>
    </location>
</feature>
<dbReference type="OrthoDB" id="9787814at2"/>
<keyword evidence="3 5" id="KW-1133">Transmembrane helix</keyword>
<comment type="subcellular location">
    <subcellularLocation>
        <location evidence="1">Membrane</location>
        <topology evidence="1">Multi-pass membrane protein</topology>
    </subcellularLocation>
</comment>
<dbReference type="Pfam" id="PF01699">
    <property type="entry name" value="Na_Ca_ex"/>
    <property type="match status" value="2"/>
</dbReference>
<accession>A0A2T0XKC9</accession>
<sequence length="340" mass="35527">MGMIDFDSVWVILVMAVLLIVAVLNSVHQAEVIAHKTGEPFGTLVLAVAVTIIEVALIVSIMLAAGEGSELIARDSVFAAIMIVTNGVIGASIFFGGLKHNELRFRVEGTNSGLAVLIALATLTLVLPVVTTSSPGPTFTEGQLIFAGVSSLVLYFTYVFIQTVRHRGYFLPLDEDDRDDPHVHAEPPSNFKTAVSAVLLLVSLVAVVALAKALSPAIEHAISHAGAPRSVVGIVIAALVLLPEGVSAVRAAMAKRLQTSLNLALGSALASIGLTIPAVAIVSVFFHLPLSLGLDALGMTFLALTFLLASLTIAIGRTTVLQGVVHLVVFAAYLFMSLVP</sequence>
<feature type="transmembrane region" description="Helical" evidence="5">
    <location>
        <begin position="44"/>
        <end position="65"/>
    </location>
</feature>
<dbReference type="RefSeq" id="WP_106226715.1">
    <property type="nucleotide sequence ID" value="NZ_PVTV01000011.1"/>
</dbReference>
<dbReference type="PANTHER" id="PTHR37958:SF1">
    <property type="entry name" value="SODIUM-POTASSIUM_PROTON ANTIPORTER CHAA"/>
    <property type="match status" value="1"/>
</dbReference>
<evidence type="ECO:0000256" key="1">
    <source>
        <dbReference type="ARBA" id="ARBA00004141"/>
    </source>
</evidence>
<evidence type="ECO:0000256" key="3">
    <source>
        <dbReference type="ARBA" id="ARBA00022989"/>
    </source>
</evidence>